<keyword evidence="4 13" id="KW-0812">Transmembrane</keyword>
<evidence type="ECO:0000256" key="9">
    <source>
        <dbReference type="ARBA" id="ARBA00025620"/>
    </source>
</evidence>
<dbReference type="RefSeq" id="XP_002111524.1">
    <property type="nucleotide sequence ID" value="XM_002111488.1"/>
</dbReference>
<evidence type="ECO:0000256" key="6">
    <source>
        <dbReference type="ARBA" id="ARBA00022824"/>
    </source>
</evidence>
<name>B3RVF4_TRIAD</name>
<dbReference type="STRING" id="10228.B3RVF4"/>
<evidence type="ECO:0000256" key="2">
    <source>
        <dbReference type="ARBA" id="ARBA00006776"/>
    </source>
</evidence>
<dbReference type="GeneID" id="6752737"/>
<comment type="similarity">
    <text evidence="2">Belongs to the TRAP-alpha family.</text>
</comment>
<evidence type="ECO:0000313" key="15">
    <source>
        <dbReference type="Proteomes" id="UP000009022"/>
    </source>
</evidence>
<feature type="transmembrane region" description="Helical" evidence="13">
    <location>
        <begin position="216"/>
        <end position="237"/>
    </location>
</feature>
<dbReference type="PANTHER" id="PTHR12924">
    <property type="entry name" value="TRANSLOCON-ASSOCIATED PROTEIN, ALPHA SUBUNIT"/>
    <property type="match status" value="1"/>
</dbReference>
<dbReference type="GO" id="GO:0005783">
    <property type="term" value="C:endoplasmic reticulum"/>
    <property type="evidence" value="ECO:0000318"/>
    <property type="project" value="GO_Central"/>
</dbReference>
<dbReference type="OMA" id="EEDQMQT"/>
<dbReference type="InParanoid" id="B3RVF4"/>
<evidence type="ECO:0000256" key="1">
    <source>
        <dbReference type="ARBA" id="ARBA00004115"/>
    </source>
</evidence>
<evidence type="ECO:0000256" key="10">
    <source>
        <dbReference type="ARBA" id="ARBA00025854"/>
    </source>
</evidence>
<comment type="subunit">
    <text evidence="10">Heterotetramer of TRAP-alpha, TRAP-beta, TRAP-delta and TRAP-gamma. Interacts with palmitoylated calnexin (CALX), the interaction is required for efficient folding of glycosylated proteins.</text>
</comment>
<reference evidence="14 15" key="1">
    <citation type="journal article" date="2008" name="Nature">
        <title>The Trichoplax genome and the nature of placozoans.</title>
        <authorList>
            <person name="Srivastava M."/>
            <person name="Begovic E."/>
            <person name="Chapman J."/>
            <person name="Putnam N.H."/>
            <person name="Hellsten U."/>
            <person name="Kawashima T."/>
            <person name="Kuo A."/>
            <person name="Mitros T."/>
            <person name="Salamov A."/>
            <person name="Carpenter M.L."/>
            <person name="Signorovitch A.Y."/>
            <person name="Moreno M.A."/>
            <person name="Kamm K."/>
            <person name="Grimwood J."/>
            <person name="Schmutz J."/>
            <person name="Shapiro H."/>
            <person name="Grigoriev I.V."/>
            <person name="Buss L.W."/>
            <person name="Schierwater B."/>
            <person name="Dellaporta S.L."/>
            <person name="Rokhsar D.S."/>
        </authorList>
    </citation>
    <scope>NUCLEOTIDE SEQUENCE [LARGE SCALE GENOMIC DNA]</scope>
    <source>
        <strain evidence="14 15">Grell-BS-1999</strain>
    </source>
</reference>
<dbReference type="InterPro" id="IPR005595">
    <property type="entry name" value="TRAP_alpha"/>
</dbReference>
<dbReference type="KEGG" id="tad:TRIADDRAFT_63858"/>
<evidence type="ECO:0000313" key="14">
    <source>
        <dbReference type="EMBL" id="EDV25491.1"/>
    </source>
</evidence>
<dbReference type="PANTHER" id="PTHR12924:SF0">
    <property type="entry name" value="TRANSLOCON-ASSOCIATED PROTEIN SUBUNIT ALPHA"/>
    <property type="match status" value="1"/>
</dbReference>
<evidence type="ECO:0000256" key="13">
    <source>
        <dbReference type="SAM" id="Phobius"/>
    </source>
</evidence>
<dbReference type="CTD" id="6752737"/>
<comment type="function">
    <text evidence="9">TRAP proteins are part of a complex whose function is to bind calcium to the ER membrane and thereby regulate the retention of ER resident proteins. May be involved in the recycling of the translocation apparatus after completion of the translocation process or may function as a membrane-bound chaperone facilitating folding of translocated proteins.</text>
</comment>
<keyword evidence="8 13" id="KW-0472">Membrane</keyword>
<dbReference type="Pfam" id="PF03896">
    <property type="entry name" value="TRAP_alpha"/>
    <property type="match status" value="1"/>
</dbReference>
<proteinExistence type="inferred from homology"/>
<sequence length="292" mass="31931">MNGKGLEKKKKTIVKGSMNEKKFALSTAFMKGIGWLGVNVAYAQEDSDDDATKSEGVVDDESDVEVEDDKSGQRSADSAQGGNEQEEEKAEEEAAPLIKSSEFAETNILFTTNDVQALPTGTLSKCLIGFSNIGELDFIVDSIEGSVRYPADYNYFIQNTTFYYAFAPHDSLASRPFGLVFTVSYRDADGNTFQTVLYNDTVTFVEGKSGVDGEMVFMYVFLAACAALVVLLVRQLVVARMSKKSAKPTFETGTQNADIDMEWIPKENLVIAGGSQSPKRSPRNRKSKAESS</sequence>
<evidence type="ECO:0000256" key="5">
    <source>
        <dbReference type="ARBA" id="ARBA00022729"/>
    </source>
</evidence>
<dbReference type="HOGENOM" id="CLU_073618_0_0_1"/>
<keyword evidence="7 13" id="KW-1133">Transmembrane helix</keyword>
<accession>B3RVF4</accession>
<comment type="subcellular location">
    <subcellularLocation>
        <location evidence="1">Endoplasmic reticulum membrane</location>
        <topology evidence="1">Single-pass type I membrane protein</topology>
    </subcellularLocation>
</comment>
<feature type="compositionally biased region" description="Polar residues" evidence="12">
    <location>
        <begin position="73"/>
        <end position="83"/>
    </location>
</feature>
<dbReference type="EMBL" id="DS985244">
    <property type="protein sequence ID" value="EDV25491.1"/>
    <property type="molecule type" value="Genomic_DNA"/>
</dbReference>
<dbReference type="GO" id="GO:0005789">
    <property type="term" value="C:endoplasmic reticulum membrane"/>
    <property type="evidence" value="ECO:0007669"/>
    <property type="project" value="UniProtKB-SubCell"/>
</dbReference>
<feature type="compositionally biased region" description="Acidic residues" evidence="12">
    <location>
        <begin position="84"/>
        <end position="94"/>
    </location>
</feature>
<evidence type="ECO:0000256" key="3">
    <source>
        <dbReference type="ARBA" id="ARBA00020280"/>
    </source>
</evidence>
<keyword evidence="15" id="KW-1185">Reference proteome</keyword>
<organism evidence="14 15">
    <name type="scientific">Trichoplax adhaerens</name>
    <name type="common">Trichoplax reptans</name>
    <dbReference type="NCBI Taxonomy" id="10228"/>
    <lineage>
        <taxon>Eukaryota</taxon>
        <taxon>Metazoa</taxon>
        <taxon>Placozoa</taxon>
        <taxon>Uniplacotomia</taxon>
        <taxon>Trichoplacea</taxon>
        <taxon>Trichoplacidae</taxon>
        <taxon>Trichoplax</taxon>
    </lineage>
</organism>
<dbReference type="OrthoDB" id="1926781at2759"/>
<feature type="region of interest" description="Disordered" evidence="12">
    <location>
        <begin position="270"/>
        <end position="292"/>
    </location>
</feature>
<evidence type="ECO:0000256" key="7">
    <source>
        <dbReference type="ARBA" id="ARBA00022989"/>
    </source>
</evidence>
<dbReference type="eggNOG" id="KOG1631">
    <property type="taxonomic scope" value="Eukaryota"/>
</dbReference>
<keyword evidence="6" id="KW-0256">Endoplasmic reticulum</keyword>
<keyword evidence="5" id="KW-0732">Signal</keyword>
<gene>
    <name evidence="14" type="ORF">TRIADDRAFT_63858</name>
</gene>
<protein>
    <recommendedName>
        <fullName evidence="3">Translocon-associated protein subunit alpha</fullName>
    </recommendedName>
    <alternativeName>
        <fullName evidence="11">Signal sequence receptor subunit alpha</fullName>
    </alternativeName>
</protein>
<dbReference type="PhylomeDB" id="B3RVF4"/>
<evidence type="ECO:0000256" key="4">
    <source>
        <dbReference type="ARBA" id="ARBA00022692"/>
    </source>
</evidence>
<dbReference type="FunCoup" id="B3RVF4">
    <property type="interactions" value="1888"/>
</dbReference>
<evidence type="ECO:0000256" key="8">
    <source>
        <dbReference type="ARBA" id="ARBA00023136"/>
    </source>
</evidence>
<dbReference type="Proteomes" id="UP000009022">
    <property type="component" value="Unassembled WGS sequence"/>
</dbReference>
<evidence type="ECO:0000256" key="12">
    <source>
        <dbReference type="SAM" id="MobiDB-lite"/>
    </source>
</evidence>
<feature type="region of interest" description="Disordered" evidence="12">
    <location>
        <begin position="46"/>
        <end position="97"/>
    </location>
</feature>
<dbReference type="AlphaFoldDB" id="B3RVF4"/>
<feature type="compositionally biased region" description="Acidic residues" evidence="12">
    <location>
        <begin position="57"/>
        <end position="68"/>
    </location>
</feature>
<evidence type="ECO:0000256" key="11">
    <source>
        <dbReference type="ARBA" id="ARBA00031071"/>
    </source>
</evidence>